<dbReference type="SMART" id="SM00034">
    <property type="entry name" value="CLECT"/>
    <property type="match status" value="1"/>
</dbReference>
<dbReference type="PROSITE" id="PS50041">
    <property type="entry name" value="C_TYPE_LECTIN_2"/>
    <property type="match status" value="1"/>
</dbReference>
<name>A0A8S3S8V5_MYTED</name>
<dbReference type="Proteomes" id="UP000683360">
    <property type="component" value="Unassembled WGS sequence"/>
</dbReference>
<dbReference type="PANTHER" id="PTHR45710">
    <property type="entry name" value="C-TYPE LECTIN DOMAIN-CONTAINING PROTEIN 180"/>
    <property type="match status" value="1"/>
</dbReference>
<dbReference type="InterPro" id="IPR050828">
    <property type="entry name" value="C-type_lectin/matrix_domain"/>
</dbReference>
<protein>
    <recommendedName>
        <fullName evidence="1">C-type lectin domain-containing protein</fullName>
    </recommendedName>
</protein>
<dbReference type="SUPFAM" id="SSF56436">
    <property type="entry name" value="C-type lectin-like"/>
    <property type="match status" value="1"/>
</dbReference>
<accession>A0A8S3S8V5</accession>
<reference evidence="2" key="1">
    <citation type="submission" date="2021-03" db="EMBL/GenBank/DDBJ databases">
        <authorList>
            <person name="Bekaert M."/>
        </authorList>
    </citation>
    <scope>NUCLEOTIDE SEQUENCE</scope>
</reference>
<dbReference type="Gene3D" id="3.10.100.10">
    <property type="entry name" value="Mannose-Binding Protein A, subunit A"/>
    <property type="match status" value="1"/>
</dbReference>
<comment type="caution">
    <text evidence="2">The sequence shown here is derived from an EMBL/GenBank/DDBJ whole genome shotgun (WGS) entry which is preliminary data.</text>
</comment>
<dbReference type="AlphaFoldDB" id="A0A8S3S8V5"/>
<dbReference type="InterPro" id="IPR001304">
    <property type="entry name" value="C-type_lectin-like"/>
</dbReference>
<keyword evidence="3" id="KW-1185">Reference proteome</keyword>
<dbReference type="InterPro" id="IPR016187">
    <property type="entry name" value="CTDL_fold"/>
</dbReference>
<dbReference type="OrthoDB" id="6050186at2759"/>
<dbReference type="EMBL" id="CAJPWZ010001447">
    <property type="protein sequence ID" value="CAG2215552.1"/>
    <property type="molecule type" value="Genomic_DNA"/>
</dbReference>
<organism evidence="2 3">
    <name type="scientific">Mytilus edulis</name>
    <name type="common">Blue mussel</name>
    <dbReference type="NCBI Taxonomy" id="6550"/>
    <lineage>
        <taxon>Eukaryota</taxon>
        <taxon>Metazoa</taxon>
        <taxon>Spiralia</taxon>
        <taxon>Lophotrochozoa</taxon>
        <taxon>Mollusca</taxon>
        <taxon>Bivalvia</taxon>
        <taxon>Autobranchia</taxon>
        <taxon>Pteriomorphia</taxon>
        <taxon>Mytilida</taxon>
        <taxon>Mytiloidea</taxon>
        <taxon>Mytilidae</taxon>
        <taxon>Mytilinae</taxon>
        <taxon>Mytilus</taxon>
    </lineage>
</organism>
<dbReference type="Pfam" id="PF00059">
    <property type="entry name" value="Lectin_C"/>
    <property type="match status" value="1"/>
</dbReference>
<dbReference type="PANTHER" id="PTHR45710:SF36">
    <property type="entry name" value="C-TYPE LECTIN DOMAIN-CONTAINING PROTEIN"/>
    <property type="match status" value="1"/>
</dbReference>
<dbReference type="CDD" id="cd00037">
    <property type="entry name" value="CLECT"/>
    <property type="match status" value="1"/>
</dbReference>
<evidence type="ECO:0000313" key="2">
    <source>
        <dbReference type="EMBL" id="CAG2215552.1"/>
    </source>
</evidence>
<gene>
    <name evidence="2" type="ORF">MEDL_29323</name>
</gene>
<sequence>MLQSDNVTSDIPSQIIDRGRSTLYFYNQHGCNIGYDYDRQAQTCIKVVLDFMNWNAARERCKEDGADLISISSLEKWHFVVNYCGDRCKNSGHWIGLYNNSWVTGESFMNTFDIPNDRIKLDTNDACGRVRIYTQFKIVGSRSCSISKPFVCEIQVI</sequence>
<feature type="domain" description="C-type lectin" evidence="1">
    <location>
        <begin position="40"/>
        <end position="153"/>
    </location>
</feature>
<proteinExistence type="predicted"/>
<evidence type="ECO:0000259" key="1">
    <source>
        <dbReference type="PROSITE" id="PS50041"/>
    </source>
</evidence>
<evidence type="ECO:0000313" key="3">
    <source>
        <dbReference type="Proteomes" id="UP000683360"/>
    </source>
</evidence>
<dbReference type="InterPro" id="IPR016186">
    <property type="entry name" value="C-type_lectin-like/link_sf"/>
</dbReference>